<dbReference type="EMBL" id="BSTI01000024">
    <property type="protein sequence ID" value="GLY70511.1"/>
    <property type="molecule type" value="Genomic_DNA"/>
</dbReference>
<proteinExistence type="predicted"/>
<feature type="domain" description="3-hydroxyacyl-CoA dehydrogenase NAD binding" evidence="1">
    <location>
        <begin position="14"/>
        <end position="88"/>
    </location>
</feature>
<organism evidence="2 3">
    <name type="scientific">Amycolatopsis taiwanensis</name>
    <dbReference type="NCBI Taxonomy" id="342230"/>
    <lineage>
        <taxon>Bacteria</taxon>
        <taxon>Bacillati</taxon>
        <taxon>Actinomycetota</taxon>
        <taxon>Actinomycetes</taxon>
        <taxon>Pseudonocardiales</taxon>
        <taxon>Pseudonocardiaceae</taxon>
        <taxon>Amycolatopsis</taxon>
    </lineage>
</organism>
<evidence type="ECO:0000259" key="1">
    <source>
        <dbReference type="Pfam" id="PF02737"/>
    </source>
</evidence>
<dbReference type="InterPro" id="IPR036291">
    <property type="entry name" value="NAD(P)-bd_dom_sf"/>
</dbReference>
<protein>
    <recommendedName>
        <fullName evidence="1">3-hydroxyacyl-CoA dehydrogenase NAD binding domain-containing protein</fullName>
    </recommendedName>
</protein>
<sequence>MAYHLPSDLDDRPVTIDGAGTLGRRIATVFAAGGTDVRIFDLVAEQRAAARDYAAAHTEQFKHTLGVDAPRTGRVEASDDLAAAVTDAWRRAETQP</sequence>
<dbReference type="GO" id="GO:0006631">
    <property type="term" value="P:fatty acid metabolic process"/>
    <property type="evidence" value="ECO:0007669"/>
    <property type="project" value="InterPro"/>
</dbReference>
<dbReference type="Gene3D" id="3.40.50.720">
    <property type="entry name" value="NAD(P)-binding Rossmann-like Domain"/>
    <property type="match status" value="1"/>
</dbReference>
<comment type="caution">
    <text evidence="2">The sequence shown here is derived from an EMBL/GenBank/DDBJ whole genome shotgun (WGS) entry which is preliminary data.</text>
</comment>
<evidence type="ECO:0000313" key="2">
    <source>
        <dbReference type="EMBL" id="GLY70511.1"/>
    </source>
</evidence>
<reference evidence="2" key="1">
    <citation type="submission" date="2023-03" db="EMBL/GenBank/DDBJ databases">
        <title>Amycolatopsis taiwanensis NBRC 103393.</title>
        <authorList>
            <person name="Ichikawa N."/>
            <person name="Sato H."/>
            <person name="Tonouchi N."/>
        </authorList>
    </citation>
    <scope>NUCLEOTIDE SEQUENCE</scope>
    <source>
        <strain evidence="2">NBRC 103393</strain>
    </source>
</reference>
<dbReference type="InterPro" id="IPR006176">
    <property type="entry name" value="3-OHacyl-CoA_DH_NAD-bd"/>
</dbReference>
<dbReference type="AlphaFoldDB" id="A0A9W6R6W2"/>
<dbReference type="Proteomes" id="UP001165136">
    <property type="component" value="Unassembled WGS sequence"/>
</dbReference>
<dbReference type="Pfam" id="PF02737">
    <property type="entry name" value="3HCDH_N"/>
    <property type="match status" value="1"/>
</dbReference>
<keyword evidence="3" id="KW-1185">Reference proteome</keyword>
<evidence type="ECO:0000313" key="3">
    <source>
        <dbReference type="Proteomes" id="UP001165136"/>
    </source>
</evidence>
<dbReference type="GO" id="GO:0070403">
    <property type="term" value="F:NAD+ binding"/>
    <property type="evidence" value="ECO:0007669"/>
    <property type="project" value="InterPro"/>
</dbReference>
<name>A0A9W6R6W2_9PSEU</name>
<dbReference type="RefSeq" id="WP_027944522.1">
    <property type="nucleotide sequence ID" value="NZ_BSTI01000024.1"/>
</dbReference>
<dbReference type="SUPFAM" id="SSF51735">
    <property type="entry name" value="NAD(P)-binding Rossmann-fold domains"/>
    <property type="match status" value="1"/>
</dbReference>
<accession>A0A9W6R6W2</accession>
<gene>
    <name evidence="2" type="ORF">Atai01_71300</name>
</gene>